<evidence type="ECO:0000313" key="2">
    <source>
        <dbReference type="EMBL" id="GEN64767.1"/>
    </source>
</evidence>
<evidence type="ECO:0000256" key="1">
    <source>
        <dbReference type="SAM" id="Phobius"/>
    </source>
</evidence>
<gene>
    <name evidence="2" type="ORF">AOE01nite_29910</name>
</gene>
<evidence type="ECO:0000313" key="3">
    <source>
        <dbReference type="Proteomes" id="UP000321746"/>
    </source>
</evidence>
<feature type="transmembrane region" description="Helical" evidence="1">
    <location>
        <begin position="27"/>
        <end position="47"/>
    </location>
</feature>
<dbReference type="Proteomes" id="UP000321746">
    <property type="component" value="Unassembled WGS sequence"/>
</dbReference>
<protein>
    <submittedName>
        <fullName evidence="2">Uncharacterized protein</fullName>
    </submittedName>
</protein>
<keyword evidence="1" id="KW-0812">Transmembrane</keyword>
<organism evidence="2 3">
    <name type="scientific">Acetobacter oeni</name>
    <dbReference type="NCBI Taxonomy" id="304077"/>
    <lineage>
        <taxon>Bacteria</taxon>
        <taxon>Pseudomonadati</taxon>
        <taxon>Pseudomonadota</taxon>
        <taxon>Alphaproteobacteria</taxon>
        <taxon>Acetobacterales</taxon>
        <taxon>Acetobacteraceae</taxon>
        <taxon>Acetobacter</taxon>
    </lineage>
</organism>
<sequence length="55" mass="5397">MPRPASDTDGKGLTGDGHLSSGSLTGALLTLAGVAGSFVPLGLGAMFRENVIPVS</sequence>
<keyword evidence="3" id="KW-1185">Reference proteome</keyword>
<keyword evidence="1" id="KW-0472">Membrane</keyword>
<name>A0A511XP98_9PROT</name>
<proteinExistence type="predicted"/>
<reference evidence="2 3" key="1">
    <citation type="submission" date="2019-07" db="EMBL/GenBank/DDBJ databases">
        <title>Whole genome shotgun sequence of Acetobacter oeni NBRC 105207.</title>
        <authorList>
            <person name="Hosoyama A."/>
            <person name="Uohara A."/>
            <person name="Ohji S."/>
            <person name="Ichikawa N."/>
        </authorList>
    </citation>
    <scope>NUCLEOTIDE SEQUENCE [LARGE SCALE GENOMIC DNA]</scope>
    <source>
        <strain evidence="2 3">NBRC 105207</strain>
    </source>
</reference>
<dbReference type="EMBL" id="BJYG01000052">
    <property type="protein sequence ID" value="GEN64767.1"/>
    <property type="molecule type" value="Genomic_DNA"/>
</dbReference>
<accession>A0A511XP98</accession>
<comment type="caution">
    <text evidence="2">The sequence shown here is derived from an EMBL/GenBank/DDBJ whole genome shotgun (WGS) entry which is preliminary data.</text>
</comment>
<keyword evidence="1" id="KW-1133">Transmembrane helix</keyword>
<dbReference type="AlphaFoldDB" id="A0A511XP98"/>